<feature type="compositionally biased region" description="Basic and acidic residues" evidence="4">
    <location>
        <begin position="188"/>
        <end position="199"/>
    </location>
</feature>
<keyword evidence="7" id="KW-1185">Reference proteome</keyword>
<evidence type="ECO:0000313" key="6">
    <source>
        <dbReference type="EMBL" id="QJC50557.1"/>
    </source>
</evidence>
<evidence type="ECO:0000313" key="7">
    <source>
        <dbReference type="Proteomes" id="UP000502136"/>
    </source>
</evidence>
<dbReference type="CDD" id="cd00090">
    <property type="entry name" value="HTH_ARSR"/>
    <property type="match status" value="1"/>
</dbReference>
<dbReference type="InterPro" id="IPR011991">
    <property type="entry name" value="ArsR-like_HTH"/>
</dbReference>
<dbReference type="KEGG" id="palr:HGI30_02410"/>
<dbReference type="InterPro" id="IPR000835">
    <property type="entry name" value="HTH_MarR-typ"/>
</dbReference>
<evidence type="ECO:0000256" key="2">
    <source>
        <dbReference type="ARBA" id="ARBA00023125"/>
    </source>
</evidence>
<dbReference type="Proteomes" id="UP000502136">
    <property type="component" value="Chromosome"/>
</dbReference>
<protein>
    <submittedName>
        <fullName evidence="6">MarR family transcriptional regulator</fullName>
    </submittedName>
</protein>
<dbReference type="PRINTS" id="PR00598">
    <property type="entry name" value="HTHMARR"/>
</dbReference>
<feature type="compositionally biased region" description="Low complexity" evidence="4">
    <location>
        <begin position="178"/>
        <end position="187"/>
    </location>
</feature>
<dbReference type="InterPro" id="IPR036390">
    <property type="entry name" value="WH_DNA-bd_sf"/>
</dbReference>
<keyword evidence="1" id="KW-0805">Transcription regulation</keyword>
<dbReference type="SUPFAM" id="SSF46785">
    <property type="entry name" value="Winged helix' DNA-binding domain"/>
    <property type="match status" value="1"/>
</dbReference>
<dbReference type="GO" id="GO:0003677">
    <property type="term" value="F:DNA binding"/>
    <property type="evidence" value="ECO:0007669"/>
    <property type="project" value="UniProtKB-KW"/>
</dbReference>
<gene>
    <name evidence="6" type="ORF">HGI30_02410</name>
</gene>
<reference evidence="6 7" key="1">
    <citation type="submission" date="2020-04" db="EMBL/GenBank/DDBJ databases">
        <title>Novel Paenibacillus strain UniB2 isolated from commercial digestive syrup.</title>
        <authorList>
            <person name="Thorat V."/>
            <person name="Kirdat K."/>
            <person name="Tiwarekar B."/>
            <person name="Yadav A."/>
        </authorList>
    </citation>
    <scope>NUCLEOTIDE SEQUENCE [LARGE SCALE GENOMIC DNA]</scope>
    <source>
        <strain evidence="6 7">UniB2</strain>
    </source>
</reference>
<dbReference type="SMART" id="SM00347">
    <property type="entry name" value="HTH_MARR"/>
    <property type="match status" value="1"/>
</dbReference>
<dbReference type="AlphaFoldDB" id="A0A6H2GT31"/>
<feature type="domain" description="HTH marR-type" evidence="5">
    <location>
        <begin position="43"/>
        <end position="172"/>
    </location>
</feature>
<dbReference type="Pfam" id="PF01047">
    <property type="entry name" value="MarR"/>
    <property type="match status" value="1"/>
</dbReference>
<dbReference type="PANTHER" id="PTHR42756:SF1">
    <property type="entry name" value="TRANSCRIPTIONAL REPRESSOR OF EMRAB OPERON"/>
    <property type="match status" value="1"/>
</dbReference>
<dbReference type="Gene3D" id="1.10.10.10">
    <property type="entry name" value="Winged helix-like DNA-binding domain superfamily/Winged helix DNA-binding domain"/>
    <property type="match status" value="1"/>
</dbReference>
<organism evidence="6 7">
    <name type="scientific">Paenibacillus albicereus</name>
    <dbReference type="NCBI Taxonomy" id="2726185"/>
    <lineage>
        <taxon>Bacteria</taxon>
        <taxon>Bacillati</taxon>
        <taxon>Bacillota</taxon>
        <taxon>Bacilli</taxon>
        <taxon>Bacillales</taxon>
        <taxon>Paenibacillaceae</taxon>
        <taxon>Paenibacillus</taxon>
    </lineage>
</organism>
<proteinExistence type="predicted"/>
<evidence type="ECO:0000256" key="4">
    <source>
        <dbReference type="SAM" id="MobiDB-lite"/>
    </source>
</evidence>
<dbReference type="EMBL" id="CP051428">
    <property type="protein sequence ID" value="QJC50557.1"/>
    <property type="molecule type" value="Genomic_DNA"/>
</dbReference>
<keyword evidence="2" id="KW-0238">DNA-binding</keyword>
<evidence type="ECO:0000256" key="3">
    <source>
        <dbReference type="ARBA" id="ARBA00023163"/>
    </source>
</evidence>
<evidence type="ECO:0000259" key="5">
    <source>
        <dbReference type="PROSITE" id="PS50995"/>
    </source>
</evidence>
<name>A0A6H2GT31_9BACL</name>
<dbReference type="InterPro" id="IPR036388">
    <property type="entry name" value="WH-like_DNA-bd_sf"/>
</dbReference>
<dbReference type="PROSITE" id="PS50995">
    <property type="entry name" value="HTH_MARR_2"/>
    <property type="match status" value="1"/>
</dbReference>
<sequence length="199" mass="22074">MTGGACGKAAFRDNIDPSTIEGSRTCRIRGIRQTGGHVMSCRTEDLLYVLIHLNKQLACRFEADVGLSPNRLELLCQLRGVEEISQSDLQKAVSIDPAAVTRHMQQLEAEGKLVRTRCEDDNRVTKVRLTDEGRSWIESCNRQKDRFMERLQAGLDESERKELLRLLLALGRSLEEPSAAASGPSAAVRREAGARLIGD</sequence>
<feature type="region of interest" description="Disordered" evidence="4">
    <location>
        <begin position="178"/>
        <end position="199"/>
    </location>
</feature>
<accession>A0A6H2GT31</accession>
<keyword evidence="3" id="KW-0804">Transcription</keyword>
<evidence type="ECO:0000256" key="1">
    <source>
        <dbReference type="ARBA" id="ARBA00023015"/>
    </source>
</evidence>
<dbReference type="GO" id="GO:0003700">
    <property type="term" value="F:DNA-binding transcription factor activity"/>
    <property type="evidence" value="ECO:0007669"/>
    <property type="project" value="InterPro"/>
</dbReference>
<dbReference type="PANTHER" id="PTHR42756">
    <property type="entry name" value="TRANSCRIPTIONAL REGULATOR, MARR"/>
    <property type="match status" value="1"/>
</dbReference>